<dbReference type="SMART" id="SM00388">
    <property type="entry name" value="HisKA"/>
    <property type="match status" value="1"/>
</dbReference>
<dbReference type="Gene3D" id="3.30.565.10">
    <property type="entry name" value="Histidine kinase-like ATPase, C-terminal domain"/>
    <property type="match status" value="1"/>
</dbReference>
<feature type="domain" description="PAS" evidence="8">
    <location>
        <begin position="257"/>
        <end position="329"/>
    </location>
</feature>
<dbReference type="SMART" id="SM00086">
    <property type="entry name" value="PAC"/>
    <property type="match status" value="4"/>
</dbReference>
<dbReference type="InterPro" id="IPR013655">
    <property type="entry name" value="PAS_fold_3"/>
</dbReference>
<dbReference type="InterPro" id="IPR003594">
    <property type="entry name" value="HATPase_dom"/>
</dbReference>
<dbReference type="AlphaFoldDB" id="A0A4Q1D5B5"/>
<dbReference type="InterPro" id="IPR005467">
    <property type="entry name" value="His_kinase_dom"/>
</dbReference>
<dbReference type="EC" id="2.7.13.3" evidence="2"/>
<evidence type="ECO:0000259" key="7">
    <source>
        <dbReference type="PROSITE" id="PS50109"/>
    </source>
</evidence>
<keyword evidence="6" id="KW-0175">Coiled coil</keyword>
<keyword evidence="4" id="KW-0808">Transferase</keyword>
<dbReference type="CDD" id="cd00082">
    <property type="entry name" value="HisKA"/>
    <property type="match status" value="1"/>
</dbReference>
<dbReference type="SUPFAM" id="SSF55874">
    <property type="entry name" value="ATPase domain of HSP90 chaperone/DNA topoisomerase II/histidine kinase"/>
    <property type="match status" value="1"/>
</dbReference>
<dbReference type="InterPro" id="IPR000700">
    <property type="entry name" value="PAS-assoc_C"/>
</dbReference>
<keyword evidence="3" id="KW-0597">Phosphoprotein</keyword>
<dbReference type="Pfam" id="PF13188">
    <property type="entry name" value="PAS_8"/>
    <property type="match status" value="1"/>
</dbReference>
<dbReference type="Pfam" id="PF02518">
    <property type="entry name" value="HATPase_c"/>
    <property type="match status" value="1"/>
</dbReference>
<accession>A0A4Q1D5B5</accession>
<proteinExistence type="predicted"/>
<dbReference type="PROSITE" id="PS50109">
    <property type="entry name" value="HIS_KIN"/>
    <property type="match status" value="1"/>
</dbReference>
<keyword evidence="5" id="KW-0418">Kinase</keyword>
<dbReference type="InterPro" id="IPR036097">
    <property type="entry name" value="HisK_dim/P_sf"/>
</dbReference>
<feature type="domain" description="PAS" evidence="8">
    <location>
        <begin position="34"/>
        <end position="80"/>
    </location>
</feature>
<dbReference type="PRINTS" id="PR00344">
    <property type="entry name" value="BCTRLSENSOR"/>
</dbReference>
<dbReference type="PROSITE" id="PS50112">
    <property type="entry name" value="PAS"/>
    <property type="match status" value="2"/>
</dbReference>
<evidence type="ECO:0000256" key="2">
    <source>
        <dbReference type="ARBA" id="ARBA00012438"/>
    </source>
</evidence>
<dbReference type="PANTHER" id="PTHR43304">
    <property type="entry name" value="PHYTOCHROME-LIKE PROTEIN CPH1"/>
    <property type="match status" value="1"/>
</dbReference>
<evidence type="ECO:0000256" key="1">
    <source>
        <dbReference type="ARBA" id="ARBA00000085"/>
    </source>
</evidence>
<dbReference type="GO" id="GO:0000155">
    <property type="term" value="F:phosphorelay sensor kinase activity"/>
    <property type="evidence" value="ECO:0007669"/>
    <property type="project" value="InterPro"/>
</dbReference>
<dbReference type="RefSeq" id="WP_129004774.1">
    <property type="nucleotide sequence ID" value="NZ_SDHZ01000002.1"/>
</dbReference>
<dbReference type="Gene3D" id="3.30.450.20">
    <property type="entry name" value="PAS domain"/>
    <property type="match status" value="5"/>
</dbReference>
<dbReference type="SUPFAM" id="SSF55785">
    <property type="entry name" value="PYP-like sensor domain (PAS domain)"/>
    <property type="match status" value="5"/>
</dbReference>
<reference evidence="10 11" key="1">
    <citation type="submission" date="2019-01" db="EMBL/GenBank/DDBJ databases">
        <title>Filimonas sp. strain TTM-71.</title>
        <authorList>
            <person name="Chen W.-M."/>
        </authorList>
    </citation>
    <scope>NUCLEOTIDE SEQUENCE [LARGE SCALE GENOMIC DNA]</scope>
    <source>
        <strain evidence="10 11">TTM-71</strain>
    </source>
</reference>
<organism evidence="10 11">
    <name type="scientific">Filimonas effusa</name>
    <dbReference type="NCBI Taxonomy" id="2508721"/>
    <lineage>
        <taxon>Bacteria</taxon>
        <taxon>Pseudomonadati</taxon>
        <taxon>Bacteroidota</taxon>
        <taxon>Chitinophagia</taxon>
        <taxon>Chitinophagales</taxon>
        <taxon>Chitinophagaceae</taxon>
        <taxon>Filimonas</taxon>
    </lineage>
</organism>
<comment type="caution">
    <text evidence="10">The sequence shown here is derived from an EMBL/GenBank/DDBJ whole genome shotgun (WGS) entry which is preliminary data.</text>
</comment>
<dbReference type="Pfam" id="PF08447">
    <property type="entry name" value="PAS_3"/>
    <property type="match status" value="2"/>
</dbReference>
<dbReference type="Gene3D" id="1.10.287.130">
    <property type="match status" value="1"/>
</dbReference>
<evidence type="ECO:0000256" key="5">
    <source>
        <dbReference type="ARBA" id="ARBA00022777"/>
    </source>
</evidence>
<dbReference type="InterPro" id="IPR036890">
    <property type="entry name" value="HATPase_C_sf"/>
</dbReference>
<evidence type="ECO:0000256" key="6">
    <source>
        <dbReference type="SAM" id="Coils"/>
    </source>
</evidence>
<dbReference type="PANTHER" id="PTHR43304:SF1">
    <property type="entry name" value="PAC DOMAIN-CONTAINING PROTEIN"/>
    <property type="match status" value="1"/>
</dbReference>
<dbReference type="SMART" id="SM00387">
    <property type="entry name" value="HATPase_c"/>
    <property type="match status" value="1"/>
</dbReference>
<feature type="coiled-coil region" evidence="6">
    <location>
        <begin position="638"/>
        <end position="697"/>
    </location>
</feature>
<dbReference type="InterPro" id="IPR052162">
    <property type="entry name" value="Sensor_kinase/Photoreceptor"/>
</dbReference>
<sequence>MNAFNPKQQVDTVQFALTAAGIGTWDVYLQEDKITIDDLSRKLIGFTPDEPVTNNVLLDKIYAHDQQRLIDAFNKALMRKADYAVDIKFRTTGGKRWLRIQGRSFQDDDGRPLRFSGIVSDASAEMKVGEEMYVAESLAALALDGADTGSFSIDLTTNAFRFSPSLAYLLTGDADPKATRDIFIRHIHPGDIPVRDAAYQRAEQTGIVSYEARFVWKDNSVHWIKTKGKYFYDLSGRAITFSGIAQDISHEVAARKEQQKLLSLVEHSSDLIVVTDLDTVFTYINKAGLELLGFDSAEDARTKRFVSLFDQEYLPLFTNEVLPSLLSNGKWQGQQWLRNRITGELIPFGVDAFRLDSPMNGRPIAFACVAKDLRAQLAAKAELERSERRFRSLIEEAPIATALYVGKELIIEVANEQMLRLWNKDRAILGSPLSSITGELQRNESLKILMAQFSSGLAYHSNETRAELIVDGKPQIFYFNVTYKPLFNASGEVYAILNMAVDITEQVLNRNRILETQRTLESAVNIANLATWELRPLENIFNPSDRMKTWMGYDPSETITLEQAMATIPDREKVEQATQLALNPNGNGVLDVDYHIVNTRTGKLLVMHSRGQAFFNSDNKAYLLVGTTQDITLQRELEVALEAEVAERTEELAASNEELTASNEELAALNEEFSAMNEELQEANENLLRSNQELEQYAYVASHDLQEPLRKIRIYSDMLGQQPNLTEQHLKLVAKIDQSAQRMSMLIKDLLDFSRLLETGGMVEKVDLNKVLQNVTNDFELVIDDKKAKVIIGELPVVEAVRLQMNQLFYNLLGNALKFIRPEVKPLIEVYARLVKAADLGPVSGLLSRARFYYEISVKDNGIGFEQKYADQVFQVFKRLHASAAYPGSGIGLAMCKRIVMNHGGDLKVFSMPGEGTTFRIILPVLV</sequence>
<dbReference type="SUPFAM" id="SSF47384">
    <property type="entry name" value="Homodimeric domain of signal transducing histidine kinase"/>
    <property type="match status" value="1"/>
</dbReference>
<dbReference type="NCBIfam" id="TIGR00229">
    <property type="entry name" value="sensory_box"/>
    <property type="match status" value="1"/>
</dbReference>
<dbReference type="InterPro" id="IPR003661">
    <property type="entry name" value="HisK_dim/P_dom"/>
</dbReference>
<evidence type="ECO:0000313" key="11">
    <source>
        <dbReference type="Proteomes" id="UP000290545"/>
    </source>
</evidence>
<dbReference type="SMART" id="SM00091">
    <property type="entry name" value="PAS"/>
    <property type="match status" value="4"/>
</dbReference>
<dbReference type="Proteomes" id="UP000290545">
    <property type="component" value="Unassembled WGS sequence"/>
</dbReference>
<gene>
    <name evidence="10" type="ORF">ESB13_16720</name>
</gene>
<feature type="domain" description="PAC" evidence="9">
    <location>
        <begin position="460"/>
        <end position="515"/>
    </location>
</feature>
<dbReference type="InterPro" id="IPR004358">
    <property type="entry name" value="Sig_transdc_His_kin-like_C"/>
</dbReference>
<dbReference type="InterPro" id="IPR001610">
    <property type="entry name" value="PAC"/>
</dbReference>
<evidence type="ECO:0000259" key="9">
    <source>
        <dbReference type="PROSITE" id="PS50113"/>
    </source>
</evidence>
<dbReference type="InterPro" id="IPR035965">
    <property type="entry name" value="PAS-like_dom_sf"/>
</dbReference>
<dbReference type="InterPro" id="IPR000014">
    <property type="entry name" value="PAS"/>
</dbReference>
<dbReference type="PROSITE" id="PS50113">
    <property type="entry name" value="PAC"/>
    <property type="match status" value="3"/>
</dbReference>
<dbReference type="Gene3D" id="2.10.70.100">
    <property type="match status" value="1"/>
</dbReference>
<feature type="domain" description="PAC" evidence="9">
    <location>
        <begin position="590"/>
        <end position="643"/>
    </location>
</feature>
<name>A0A4Q1D5B5_9BACT</name>
<feature type="domain" description="PAC" evidence="9">
    <location>
        <begin position="208"/>
        <end position="260"/>
    </location>
</feature>
<dbReference type="EMBL" id="SDHZ01000002">
    <property type="protein sequence ID" value="RXK83722.1"/>
    <property type="molecule type" value="Genomic_DNA"/>
</dbReference>
<evidence type="ECO:0000256" key="3">
    <source>
        <dbReference type="ARBA" id="ARBA00022553"/>
    </source>
</evidence>
<dbReference type="OrthoDB" id="607558at2"/>
<dbReference type="CDD" id="cd00130">
    <property type="entry name" value="PAS"/>
    <property type="match status" value="2"/>
</dbReference>
<feature type="domain" description="Histidine kinase" evidence="7">
    <location>
        <begin position="700"/>
        <end position="927"/>
    </location>
</feature>
<keyword evidence="11" id="KW-1185">Reference proteome</keyword>
<dbReference type="Pfam" id="PF00512">
    <property type="entry name" value="HisKA"/>
    <property type="match status" value="1"/>
</dbReference>
<evidence type="ECO:0000259" key="8">
    <source>
        <dbReference type="PROSITE" id="PS50112"/>
    </source>
</evidence>
<protein>
    <recommendedName>
        <fullName evidence="2">histidine kinase</fullName>
        <ecNumber evidence="2">2.7.13.3</ecNumber>
    </recommendedName>
</protein>
<evidence type="ECO:0000256" key="4">
    <source>
        <dbReference type="ARBA" id="ARBA00022679"/>
    </source>
</evidence>
<comment type="catalytic activity">
    <reaction evidence="1">
        <text>ATP + protein L-histidine = ADP + protein N-phospho-L-histidine.</text>
        <dbReference type="EC" id="2.7.13.3"/>
    </reaction>
</comment>
<evidence type="ECO:0000313" key="10">
    <source>
        <dbReference type="EMBL" id="RXK83722.1"/>
    </source>
</evidence>
<dbReference type="Pfam" id="PF13426">
    <property type="entry name" value="PAS_9"/>
    <property type="match status" value="1"/>
</dbReference>